<dbReference type="GO" id="GO:0006508">
    <property type="term" value="P:proteolysis"/>
    <property type="evidence" value="ECO:0007669"/>
    <property type="project" value="InterPro"/>
</dbReference>
<dbReference type="AlphaFoldDB" id="A0A1M5VRS9"/>
<keyword evidence="3" id="KW-1185">Reference proteome</keyword>
<evidence type="ECO:0000313" key="2">
    <source>
        <dbReference type="EMBL" id="SHH77962.1"/>
    </source>
</evidence>
<dbReference type="Proteomes" id="UP000184389">
    <property type="component" value="Unassembled WGS sequence"/>
</dbReference>
<name>A0A1M5VRS9_9FIRM</name>
<dbReference type="EMBL" id="FQXR01000004">
    <property type="protein sequence ID" value="SHH77962.1"/>
    <property type="molecule type" value="Genomic_DNA"/>
</dbReference>
<dbReference type="Gene3D" id="3.40.630.10">
    <property type="entry name" value="Zn peptidases"/>
    <property type="match status" value="1"/>
</dbReference>
<keyword evidence="2" id="KW-0121">Carboxypeptidase</keyword>
<evidence type="ECO:0000313" key="3">
    <source>
        <dbReference type="Proteomes" id="UP000184389"/>
    </source>
</evidence>
<sequence>MDFEKILSKIPDYKCFLTVDEMDENSKALAEEYPDKVKVFHAGNSRKGHPIYCLKIGNGSKNALMFGCPHPNEPMGAMTLEFFSRAIAEDDELREELDYTWYIIKSIDVDGTMLNEKWFKGPFTLYNYTRNFFRPVAYEQVEWTFPVEYKNYVFNNPIPETEILMKLINETKPSFMYSLHNAGFGGAYWYLSHDLKEIYDDLMATARKVNVPLHLGEPEVPYGEKFAPAIFKLIGFEDDYDYLEKYSKIPPEKLLNSGQSSDGYARTKCDCVCLVTELPYFYEARIESDKKMDFTRREAALEKLEFMEDTKKIVEKYYTQVCEYMSSDNPFSKNIEQSIEYSKGQNETERNYIENNEEYDELCKESEALDNLDIPKFYKLIYLGLLLRSVEYELMKDNVEGEKRAKLQDVFNSVDEELKEASQVAEDALDYNVIPIRKLVRIQLESGLLVASHIN</sequence>
<feature type="domain" description="Peptidase M14" evidence="1">
    <location>
        <begin position="27"/>
        <end position="207"/>
    </location>
</feature>
<keyword evidence="2" id="KW-0645">Protease</keyword>
<dbReference type="RefSeq" id="WP_072743691.1">
    <property type="nucleotide sequence ID" value="NZ_FQXR01000004.1"/>
</dbReference>
<dbReference type="OrthoDB" id="9811296at2"/>
<dbReference type="GO" id="GO:0008270">
    <property type="term" value="F:zinc ion binding"/>
    <property type="evidence" value="ECO:0007669"/>
    <property type="project" value="InterPro"/>
</dbReference>
<gene>
    <name evidence="2" type="ORF">SAMN02745180_01024</name>
</gene>
<dbReference type="SUPFAM" id="SSF53187">
    <property type="entry name" value="Zn-dependent exopeptidases"/>
    <property type="match status" value="1"/>
</dbReference>
<keyword evidence="2" id="KW-0378">Hydrolase</keyword>
<reference evidence="2 3" key="1">
    <citation type="submission" date="2016-11" db="EMBL/GenBank/DDBJ databases">
        <authorList>
            <person name="Jaros S."/>
            <person name="Januszkiewicz K."/>
            <person name="Wedrychowicz H."/>
        </authorList>
    </citation>
    <scope>NUCLEOTIDE SEQUENCE [LARGE SCALE GENOMIC DNA]</scope>
    <source>
        <strain evidence="2 3">DSM 13106</strain>
    </source>
</reference>
<evidence type="ECO:0000259" key="1">
    <source>
        <dbReference type="Pfam" id="PF00246"/>
    </source>
</evidence>
<protein>
    <submittedName>
        <fullName evidence="2">Zinc carboxypeptidase</fullName>
    </submittedName>
</protein>
<dbReference type="InterPro" id="IPR000834">
    <property type="entry name" value="Peptidase_M14"/>
</dbReference>
<proteinExistence type="predicted"/>
<dbReference type="STRING" id="1123281.SAMN02745180_01024"/>
<organism evidence="2 3">
    <name type="scientific">Sporanaerobacter acetigenes DSM 13106</name>
    <dbReference type="NCBI Taxonomy" id="1123281"/>
    <lineage>
        <taxon>Bacteria</taxon>
        <taxon>Bacillati</taxon>
        <taxon>Bacillota</taxon>
        <taxon>Tissierellia</taxon>
        <taxon>Tissierellales</taxon>
        <taxon>Sporanaerobacteraceae</taxon>
        <taxon>Sporanaerobacter</taxon>
    </lineage>
</organism>
<dbReference type="Pfam" id="PF00246">
    <property type="entry name" value="Peptidase_M14"/>
    <property type="match status" value="1"/>
</dbReference>
<dbReference type="GO" id="GO:0004181">
    <property type="term" value="F:metallocarboxypeptidase activity"/>
    <property type="evidence" value="ECO:0007669"/>
    <property type="project" value="InterPro"/>
</dbReference>
<accession>A0A1M5VRS9</accession>